<name>A0A8T1W6D6_9STRA</name>
<dbReference type="GO" id="GO:0007015">
    <property type="term" value="P:actin filament organization"/>
    <property type="evidence" value="ECO:0007669"/>
    <property type="project" value="TreeGrafter"/>
</dbReference>
<reference evidence="3" key="1">
    <citation type="submission" date="2021-02" db="EMBL/GenBank/DDBJ databases">
        <authorList>
            <person name="Palmer J.M."/>
        </authorList>
    </citation>
    <scope>NUCLEOTIDE SEQUENCE</scope>
    <source>
        <strain evidence="3">SCRP734</strain>
    </source>
</reference>
<feature type="domain" description="Calponin-homology (CH)" evidence="2">
    <location>
        <begin position="48"/>
        <end position="159"/>
    </location>
</feature>
<gene>
    <name evidence="3" type="ORF">PHYPSEUDO_011715</name>
</gene>
<dbReference type="GO" id="GO:0015629">
    <property type="term" value="C:actin cytoskeleton"/>
    <property type="evidence" value="ECO:0007669"/>
    <property type="project" value="TreeGrafter"/>
</dbReference>
<dbReference type="InterPro" id="IPR050606">
    <property type="entry name" value="Calponin-like"/>
</dbReference>
<dbReference type="SMART" id="SM00033">
    <property type="entry name" value="CH"/>
    <property type="match status" value="1"/>
</dbReference>
<protein>
    <recommendedName>
        <fullName evidence="2">Calponin-homology (CH) domain-containing protein</fullName>
    </recommendedName>
</protein>
<feature type="compositionally biased region" description="Basic and acidic residues" evidence="1">
    <location>
        <begin position="445"/>
        <end position="463"/>
    </location>
</feature>
<dbReference type="AlphaFoldDB" id="A0A8T1W6D6"/>
<dbReference type="OrthoDB" id="21595at2759"/>
<feature type="compositionally biased region" description="Acidic residues" evidence="1">
    <location>
        <begin position="277"/>
        <end position="289"/>
    </location>
</feature>
<dbReference type="CDD" id="cd00014">
    <property type="entry name" value="CH_SF"/>
    <property type="match status" value="1"/>
</dbReference>
<dbReference type="Proteomes" id="UP000694044">
    <property type="component" value="Unassembled WGS sequence"/>
</dbReference>
<dbReference type="PROSITE" id="PS50021">
    <property type="entry name" value="CH"/>
    <property type="match status" value="1"/>
</dbReference>
<dbReference type="PANTHER" id="PTHR47385">
    <property type="entry name" value="CALPONIN"/>
    <property type="match status" value="1"/>
</dbReference>
<sequence length="482" mass="53018">MDVNMNVLGPHHDNVSDVRESAMGGKHQRSLSLSAKWASDKALAIEYLRRQRDVMTWIESVLKRELPTTDLFEALKSGVVLREMMETLFPDVSNCMSPISRKYSKRMAPWKERENISVFLRQCKSVGMYDLSLFCTDDLYEGTNMVQVLFCVQHFRMFSEEHVGHLFKPVAKNEPAEFSNQELEMAMSKIEQAGVDAKALQGLIAVRSPATVSEKVAVLEKESTVRAPSEPASVPSKEEEKLESVKGEEPAENEEPYEKKRSAEVLPEVCNQVSEELQDVDNPADDDDVNPAQESGSDAGDDDEVIQEDNLAVDQETSGMTEILPVASPSTQGVETMAVIQQVLADMAAVIEESEAEDEAQTQGMPTVEVEPENASAEVTSIPEEVMAEPVAGLALEAKGEVIDEASIEMEVTEQAETPAGESADASAEATPVEEVANSQPSAEITEKETEQKEGDKPQRTEEQELEEMAMAKCTCCRCTVM</sequence>
<feature type="region of interest" description="Disordered" evidence="1">
    <location>
        <begin position="411"/>
        <end position="469"/>
    </location>
</feature>
<dbReference type="InterPro" id="IPR001715">
    <property type="entry name" value="CH_dom"/>
</dbReference>
<feature type="region of interest" description="Disordered" evidence="1">
    <location>
        <begin position="222"/>
        <end position="264"/>
    </location>
</feature>
<feature type="region of interest" description="Disordered" evidence="1">
    <location>
        <begin position="277"/>
        <end position="309"/>
    </location>
</feature>
<evidence type="ECO:0000313" key="3">
    <source>
        <dbReference type="EMBL" id="KAG7388881.1"/>
    </source>
</evidence>
<accession>A0A8T1W6D6</accession>
<evidence type="ECO:0000313" key="4">
    <source>
        <dbReference type="Proteomes" id="UP000694044"/>
    </source>
</evidence>
<feature type="region of interest" description="Disordered" evidence="1">
    <location>
        <begin position="351"/>
        <end position="384"/>
    </location>
</feature>
<dbReference type="GO" id="GO:0051015">
    <property type="term" value="F:actin filament binding"/>
    <property type="evidence" value="ECO:0007669"/>
    <property type="project" value="TreeGrafter"/>
</dbReference>
<dbReference type="EMBL" id="JAGDFM010000053">
    <property type="protein sequence ID" value="KAG7388881.1"/>
    <property type="molecule type" value="Genomic_DNA"/>
</dbReference>
<organism evidence="3 4">
    <name type="scientific">Phytophthora pseudosyringae</name>
    <dbReference type="NCBI Taxonomy" id="221518"/>
    <lineage>
        <taxon>Eukaryota</taxon>
        <taxon>Sar</taxon>
        <taxon>Stramenopiles</taxon>
        <taxon>Oomycota</taxon>
        <taxon>Peronosporomycetes</taxon>
        <taxon>Peronosporales</taxon>
        <taxon>Peronosporaceae</taxon>
        <taxon>Phytophthora</taxon>
    </lineage>
</organism>
<comment type="caution">
    <text evidence="3">The sequence shown here is derived from an EMBL/GenBank/DDBJ whole genome shotgun (WGS) entry which is preliminary data.</text>
</comment>
<feature type="compositionally biased region" description="Basic and acidic residues" evidence="1">
    <location>
        <begin position="236"/>
        <end position="249"/>
    </location>
</feature>
<evidence type="ECO:0000256" key="1">
    <source>
        <dbReference type="SAM" id="MobiDB-lite"/>
    </source>
</evidence>
<proteinExistence type="predicted"/>
<dbReference type="Pfam" id="PF00307">
    <property type="entry name" value="CH"/>
    <property type="match status" value="1"/>
</dbReference>
<dbReference type="PANTHER" id="PTHR47385:SF14">
    <property type="entry name" value="TRANSGELIN"/>
    <property type="match status" value="1"/>
</dbReference>
<evidence type="ECO:0000259" key="2">
    <source>
        <dbReference type="PROSITE" id="PS50021"/>
    </source>
</evidence>
<keyword evidence="4" id="KW-1185">Reference proteome</keyword>